<evidence type="ECO:0000256" key="7">
    <source>
        <dbReference type="ARBA" id="ARBA00022984"/>
    </source>
</evidence>
<feature type="transmembrane region" description="Helical" evidence="12">
    <location>
        <begin position="136"/>
        <end position="153"/>
    </location>
</feature>
<evidence type="ECO:0000256" key="9">
    <source>
        <dbReference type="ARBA" id="ARBA00023136"/>
    </source>
</evidence>
<comment type="cofactor">
    <cofactor evidence="12 14">
        <name>Mg(2+)</name>
        <dbReference type="ChEBI" id="CHEBI:18420"/>
    </cofactor>
</comment>
<feature type="transmembrane region" description="Helical" evidence="12">
    <location>
        <begin position="301"/>
        <end position="322"/>
    </location>
</feature>
<feature type="binding site" evidence="14">
    <location>
        <position position="230"/>
    </location>
    <ligand>
        <name>Mg(2+)</name>
        <dbReference type="ChEBI" id="CHEBI:18420"/>
    </ligand>
</feature>
<sequence>MLYYLFDYLDKHFNFPGAGLFQYITFRAFAAVITSLGIAAIWGKTVINLLRKLQIGEAIRDLGLEGQMQKKGTPTMGGFIILLSLIVPTLLFAKLDNIYIILLLVTAVWLGAVGFIDDYIKVFKKNKEGLSGKFKIVGQIGLGLIVGLTMWFNDDIKVRFYEKAKIASNIGEVHKFTDSKALISTVPFLKNNQFDYSYLIPDFLGLDEYTWVVYVIAVIFIITAVSNGANITDGIDGLAAGTSMIIGIGLAILAYVSGNKVFSQYLNVMFIPNSGELAVFCAAFVGACIGFLWYNSFPAQVFMGDTGSLMLGGVIATLAIVIRKELLIPVLCGIFLIELVSVIIQVSYFKYTKKKFGEGRRIFLMSPLHHHFQKKGYHEAKLVTRFWIICILLVVVSLVTLKLR</sequence>
<comment type="similarity">
    <text evidence="2 12">Belongs to the glycosyltransferase 4 family. MraY subfamily.</text>
</comment>
<feature type="transmembrane region" description="Helical" evidence="12">
    <location>
        <begin position="20"/>
        <end position="42"/>
    </location>
</feature>
<dbReference type="PROSITE" id="PS01348">
    <property type="entry name" value="MRAY_2"/>
    <property type="match status" value="1"/>
</dbReference>
<keyword evidence="12 14" id="KW-0460">Magnesium</keyword>
<feature type="transmembrane region" description="Helical" evidence="12">
    <location>
        <begin position="209"/>
        <end position="226"/>
    </location>
</feature>
<dbReference type="GO" id="GO:0009252">
    <property type="term" value="P:peptidoglycan biosynthetic process"/>
    <property type="evidence" value="ECO:0007669"/>
    <property type="project" value="UniProtKB-UniRule"/>
</dbReference>
<organism evidence="15 16">
    <name type="scientific">Arcicella rosea</name>
    <dbReference type="NCBI Taxonomy" id="502909"/>
    <lineage>
        <taxon>Bacteria</taxon>
        <taxon>Pseudomonadati</taxon>
        <taxon>Bacteroidota</taxon>
        <taxon>Cytophagia</taxon>
        <taxon>Cytophagales</taxon>
        <taxon>Flectobacillaceae</taxon>
        <taxon>Arcicella</taxon>
    </lineage>
</organism>
<dbReference type="InterPro" id="IPR003524">
    <property type="entry name" value="PNAcMuramoyl-5peptid_Trfase"/>
</dbReference>
<keyword evidence="5 12" id="KW-0812">Transmembrane</keyword>
<dbReference type="InterPro" id="IPR000715">
    <property type="entry name" value="Glycosyl_transferase_4"/>
</dbReference>
<feature type="transmembrane region" description="Helical" evidence="12">
    <location>
        <begin position="75"/>
        <end position="92"/>
    </location>
</feature>
<comment type="pathway">
    <text evidence="12">Cell wall biogenesis; peptidoglycan biosynthesis.</text>
</comment>
<dbReference type="UniPathway" id="UPA00219"/>
<dbReference type="EMBL" id="JACHKT010000001">
    <property type="protein sequence ID" value="MBB6001517.1"/>
    <property type="molecule type" value="Genomic_DNA"/>
</dbReference>
<feature type="transmembrane region" description="Helical" evidence="12">
    <location>
        <begin position="98"/>
        <end position="116"/>
    </location>
</feature>
<gene>
    <name evidence="12" type="primary">mraY</name>
    <name evidence="15" type="ORF">HNP25_000156</name>
</gene>
<dbReference type="HAMAP" id="MF_00038">
    <property type="entry name" value="MraY"/>
    <property type="match status" value="1"/>
</dbReference>
<evidence type="ECO:0000256" key="6">
    <source>
        <dbReference type="ARBA" id="ARBA00022960"/>
    </source>
</evidence>
<keyword evidence="8 12" id="KW-1133">Transmembrane helix</keyword>
<comment type="function">
    <text evidence="12">Catalyzes the initial step of the lipid cycle reactions in the biosynthesis of the cell wall peptidoglycan: transfers peptidoglycan precursor phospho-MurNAc-pentapeptide from UDP-MurNAc-pentapeptide onto the lipid carrier undecaprenyl phosphate, yielding undecaprenyl-pyrophosphoryl-MurNAc-pentapeptide, known as lipid I.</text>
</comment>
<dbReference type="AlphaFoldDB" id="A0A841EBR0"/>
<name>A0A841EBR0_9BACT</name>
<comment type="caution">
    <text evidence="15">The sequence shown here is derived from an EMBL/GenBank/DDBJ whole genome shotgun (WGS) entry which is preliminary data.</text>
</comment>
<keyword evidence="11 12" id="KW-0961">Cell wall biogenesis/degradation</keyword>
<dbReference type="GO" id="GO:0071555">
    <property type="term" value="P:cell wall organization"/>
    <property type="evidence" value="ECO:0007669"/>
    <property type="project" value="UniProtKB-KW"/>
</dbReference>
<comment type="subcellular location">
    <subcellularLocation>
        <location evidence="12">Cell membrane</location>
        <topology evidence="12">Multi-pass membrane protein</topology>
    </subcellularLocation>
    <subcellularLocation>
        <location evidence="1">Membrane</location>
        <topology evidence="1">Multi-pass membrane protein</topology>
    </subcellularLocation>
</comment>
<evidence type="ECO:0000256" key="3">
    <source>
        <dbReference type="ARBA" id="ARBA00022618"/>
    </source>
</evidence>
<reference evidence="15 16" key="1">
    <citation type="submission" date="2020-08" db="EMBL/GenBank/DDBJ databases">
        <title>Functional genomics of gut bacteria from endangered species of beetles.</title>
        <authorList>
            <person name="Carlos-Shanley C."/>
        </authorList>
    </citation>
    <scope>NUCLEOTIDE SEQUENCE [LARGE SCALE GENOMIC DNA]</scope>
    <source>
        <strain evidence="15 16">S00070</strain>
    </source>
</reference>
<evidence type="ECO:0000256" key="5">
    <source>
        <dbReference type="ARBA" id="ARBA00022692"/>
    </source>
</evidence>
<dbReference type="GO" id="GO:0046872">
    <property type="term" value="F:metal ion binding"/>
    <property type="evidence" value="ECO:0007669"/>
    <property type="project" value="UniProtKB-KW"/>
</dbReference>
<evidence type="ECO:0000313" key="16">
    <source>
        <dbReference type="Proteomes" id="UP000524404"/>
    </source>
</evidence>
<dbReference type="GO" id="GO:0051301">
    <property type="term" value="P:cell division"/>
    <property type="evidence" value="ECO:0007669"/>
    <property type="project" value="UniProtKB-KW"/>
</dbReference>
<accession>A0A841EBR0</accession>
<evidence type="ECO:0000256" key="12">
    <source>
        <dbReference type="HAMAP-Rule" id="MF_00038"/>
    </source>
</evidence>
<evidence type="ECO:0000256" key="13">
    <source>
        <dbReference type="NCBIfam" id="TIGR00445"/>
    </source>
</evidence>
<dbReference type="PANTHER" id="PTHR22926:SF5">
    <property type="entry name" value="PHOSPHO-N-ACETYLMURAMOYL-PENTAPEPTIDE-TRANSFERASE HOMOLOG"/>
    <property type="match status" value="1"/>
</dbReference>
<dbReference type="EC" id="2.7.8.13" evidence="12 13"/>
<feature type="transmembrane region" description="Helical" evidence="12">
    <location>
        <begin position="328"/>
        <end position="351"/>
    </location>
</feature>
<evidence type="ECO:0000256" key="14">
    <source>
        <dbReference type="PIRSR" id="PIRSR600715-1"/>
    </source>
</evidence>
<evidence type="ECO:0000313" key="15">
    <source>
        <dbReference type="EMBL" id="MBB6001517.1"/>
    </source>
</evidence>
<proteinExistence type="inferred from homology"/>
<dbReference type="RefSeq" id="WP_184128669.1">
    <property type="nucleotide sequence ID" value="NZ_JACHKT010000001.1"/>
</dbReference>
<feature type="binding site" evidence="14">
    <location>
        <position position="305"/>
    </location>
    <ligand>
        <name>Mg(2+)</name>
        <dbReference type="ChEBI" id="CHEBI:18420"/>
    </ligand>
</feature>
<dbReference type="GO" id="GO:0008963">
    <property type="term" value="F:phospho-N-acetylmuramoyl-pentapeptide-transferase activity"/>
    <property type="evidence" value="ECO:0007669"/>
    <property type="project" value="UniProtKB-UniRule"/>
</dbReference>
<keyword evidence="6 12" id="KW-0133">Cell shape</keyword>
<dbReference type="NCBIfam" id="TIGR00445">
    <property type="entry name" value="mraY"/>
    <property type="match status" value="1"/>
</dbReference>
<evidence type="ECO:0000256" key="1">
    <source>
        <dbReference type="ARBA" id="ARBA00004141"/>
    </source>
</evidence>
<evidence type="ECO:0000256" key="11">
    <source>
        <dbReference type="ARBA" id="ARBA00023316"/>
    </source>
</evidence>
<evidence type="ECO:0000256" key="4">
    <source>
        <dbReference type="ARBA" id="ARBA00022679"/>
    </source>
</evidence>
<evidence type="ECO:0000256" key="2">
    <source>
        <dbReference type="ARBA" id="ARBA00005583"/>
    </source>
</evidence>
<feature type="transmembrane region" description="Helical" evidence="12">
    <location>
        <begin position="277"/>
        <end position="294"/>
    </location>
</feature>
<keyword evidence="4 12" id="KW-0808">Transferase</keyword>
<keyword evidence="12 14" id="KW-0479">Metal-binding</keyword>
<protein>
    <recommendedName>
        <fullName evidence="12 13">Phospho-N-acetylmuramoyl-pentapeptide-transferase</fullName>
        <ecNumber evidence="12 13">2.7.8.13</ecNumber>
    </recommendedName>
    <alternativeName>
        <fullName evidence="12">UDP-MurNAc-pentapeptide phosphotransferase</fullName>
    </alternativeName>
</protein>
<keyword evidence="10 12" id="KW-0131">Cell cycle</keyword>
<comment type="catalytic activity">
    <reaction evidence="12">
        <text>UDP-N-acetyl-alpha-D-muramoyl-L-alanyl-gamma-D-glutamyl-meso-2,6-diaminopimeloyl-D-alanyl-D-alanine + di-trans,octa-cis-undecaprenyl phosphate = di-trans,octa-cis-undecaprenyl diphospho-N-acetyl-alpha-D-muramoyl-L-alanyl-D-glutamyl-meso-2,6-diaminopimeloyl-D-alanyl-D-alanine + UMP</text>
        <dbReference type="Rhea" id="RHEA:28386"/>
        <dbReference type="ChEBI" id="CHEBI:57865"/>
        <dbReference type="ChEBI" id="CHEBI:60392"/>
        <dbReference type="ChEBI" id="CHEBI:61386"/>
        <dbReference type="ChEBI" id="CHEBI:61387"/>
        <dbReference type="EC" id="2.7.8.13"/>
    </reaction>
</comment>
<evidence type="ECO:0000256" key="8">
    <source>
        <dbReference type="ARBA" id="ARBA00022989"/>
    </source>
</evidence>
<dbReference type="PANTHER" id="PTHR22926">
    <property type="entry name" value="PHOSPHO-N-ACETYLMURAMOYL-PENTAPEPTIDE-TRANSFERASE"/>
    <property type="match status" value="1"/>
</dbReference>
<evidence type="ECO:0000256" key="10">
    <source>
        <dbReference type="ARBA" id="ARBA00023306"/>
    </source>
</evidence>
<keyword evidence="7 12" id="KW-0573">Peptidoglycan synthesis</keyword>
<dbReference type="GO" id="GO:0008360">
    <property type="term" value="P:regulation of cell shape"/>
    <property type="evidence" value="ECO:0007669"/>
    <property type="project" value="UniProtKB-KW"/>
</dbReference>
<keyword evidence="3 12" id="KW-0132">Cell division</keyword>
<feature type="transmembrane region" description="Helical" evidence="12">
    <location>
        <begin position="382"/>
        <end position="401"/>
    </location>
</feature>
<keyword evidence="12" id="KW-1003">Cell membrane</keyword>
<dbReference type="InterPro" id="IPR018480">
    <property type="entry name" value="PNAcMuramoyl-5peptid_Trfase_CS"/>
</dbReference>
<keyword evidence="9 12" id="KW-0472">Membrane</keyword>
<feature type="transmembrane region" description="Helical" evidence="12">
    <location>
        <begin position="238"/>
        <end position="257"/>
    </location>
</feature>
<dbReference type="GO" id="GO:0005886">
    <property type="term" value="C:plasma membrane"/>
    <property type="evidence" value="ECO:0007669"/>
    <property type="project" value="UniProtKB-SubCell"/>
</dbReference>
<dbReference type="Proteomes" id="UP000524404">
    <property type="component" value="Unassembled WGS sequence"/>
</dbReference>
<keyword evidence="16" id="KW-1185">Reference proteome</keyword>
<dbReference type="Pfam" id="PF00953">
    <property type="entry name" value="Glycos_transf_4"/>
    <property type="match status" value="1"/>
</dbReference>
<dbReference type="CDD" id="cd06852">
    <property type="entry name" value="GT_MraY"/>
    <property type="match status" value="1"/>
</dbReference>